<dbReference type="EMBL" id="JAMQYH010000003">
    <property type="protein sequence ID" value="KAJ1692761.1"/>
    <property type="molecule type" value="Genomic_DNA"/>
</dbReference>
<dbReference type="PROSITE" id="PS50994">
    <property type="entry name" value="INTEGRASE"/>
    <property type="match status" value="1"/>
</dbReference>
<dbReference type="InterPro" id="IPR036397">
    <property type="entry name" value="RNaseH_sf"/>
</dbReference>
<gene>
    <name evidence="21" type="ORF">LUZ63_009459</name>
</gene>
<dbReference type="PROSITE" id="PS50158">
    <property type="entry name" value="ZF_CCHC"/>
    <property type="match status" value="1"/>
</dbReference>
<evidence type="ECO:0000256" key="2">
    <source>
        <dbReference type="ARBA" id="ARBA00022670"/>
    </source>
</evidence>
<feature type="region of interest" description="Disordered" evidence="17">
    <location>
        <begin position="1"/>
        <end position="32"/>
    </location>
</feature>
<dbReference type="Gene3D" id="3.30.70.270">
    <property type="match status" value="2"/>
</dbReference>
<dbReference type="Pfam" id="PF17921">
    <property type="entry name" value="Integrase_H2C2"/>
    <property type="match status" value="1"/>
</dbReference>
<evidence type="ECO:0000313" key="21">
    <source>
        <dbReference type="EMBL" id="KAJ1692761.1"/>
    </source>
</evidence>
<dbReference type="InterPro" id="IPR041373">
    <property type="entry name" value="RT_RNaseH"/>
</dbReference>
<dbReference type="GO" id="GO:0006310">
    <property type="term" value="P:DNA recombination"/>
    <property type="evidence" value="ECO:0007669"/>
    <property type="project" value="UniProtKB-KW"/>
</dbReference>
<dbReference type="Gene3D" id="1.10.340.70">
    <property type="match status" value="1"/>
</dbReference>
<dbReference type="GO" id="GO:0003964">
    <property type="term" value="F:RNA-directed DNA polymerase activity"/>
    <property type="evidence" value="ECO:0007669"/>
    <property type="project" value="UniProtKB-KW"/>
</dbReference>
<feature type="domain" description="CCHC-type" evidence="18">
    <location>
        <begin position="298"/>
        <end position="312"/>
    </location>
</feature>
<dbReference type="PANTHER" id="PTHR37984:SF5">
    <property type="entry name" value="PROTEIN NYNRIN-LIKE"/>
    <property type="match status" value="1"/>
</dbReference>
<dbReference type="Pfam" id="PF17917">
    <property type="entry name" value="RT_RNaseH"/>
    <property type="match status" value="1"/>
</dbReference>
<evidence type="ECO:0000259" key="19">
    <source>
        <dbReference type="PROSITE" id="PS50878"/>
    </source>
</evidence>
<dbReference type="SMART" id="SM00343">
    <property type="entry name" value="ZnF_C2HC"/>
    <property type="match status" value="1"/>
</dbReference>
<dbReference type="InterPro" id="IPR016197">
    <property type="entry name" value="Chromo-like_dom_sf"/>
</dbReference>
<dbReference type="GO" id="GO:0004190">
    <property type="term" value="F:aspartic-type endopeptidase activity"/>
    <property type="evidence" value="ECO:0007669"/>
    <property type="project" value="UniProtKB-KW"/>
</dbReference>
<dbReference type="GO" id="GO:0015074">
    <property type="term" value="P:DNA integration"/>
    <property type="evidence" value="ECO:0007669"/>
    <property type="project" value="UniProtKB-KW"/>
</dbReference>
<dbReference type="Gene3D" id="3.30.420.10">
    <property type="entry name" value="Ribonuclease H-like superfamily/Ribonuclease H"/>
    <property type="match status" value="1"/>
</dbReference>
<dbReference type="Pfam" id="PF08284">
    <property type="entry name" value="RVP_2"/>
    <property type="match status" value="1"/>
</dbReference>
<evidence type="ECO:0000259" key="18">
    <source>
        <dbReference type="PROSITE" id="PS50158"/>
    </source>
</evidence>
<dbReference type="SUPFAM" id="SSF54160">
    <property type="entry name" value="Chromo domain-like"/>
    <property type="match status" value="1"/>
</dbReference>
<dbReference type="InterPro" id="IPR043502">
    <property type="entry name" value="DNA/RNA_pol_sf"/>
</dbReference>
<dbReference type="FunFam" id="3.10.10.10:FF:000007">
    <property type="entry name" value="Retrovirus-related Pol polyprotein from transposon 17.6-like Protein"/>
    <property type="match status" value="1"/>
</dbReference>
<evidence type="ECO:0000256" key="16">
    <source>
        <dbReference type="PROSITE-ProRule" id="PRU00047"/>
    </source>
</evidence>
<evidence type="ECO:0000256" key="17">
    <source>
        <dbReference type="SAM" id="MobiDB-lite"/>
    </source>
</evidence>
<dbReference type="InterPro" id="IPR000477">
    <property type="entry name" value="RT_dom"/>
</dbReference>
<keyword evidence="12" id="KW-0695">RNA-directed DNA polymerase</keyword>
<evidence type="ECO:0000259" key="20">
    <source>
        <dbReference type="PROSITE" id="PS50994"/>
    </source>
</evidence>
<reference evidence="21" key="1">
    <citation type="journal article" date="2022" name="Cell">
        <title>Repeat-based holocentromeres influence genome architecture and karyotype evolution.</title>
        <authorList>
            <person name="Hofstatter P.G."/>
            <person name="Thangavel G."/>
            <person name="Lux T."/>
            <person name="Neumann P."/>
            <person name="Vondrak T."/>
            <person name="Novak P."/>
            <person name="Zhang M."/>
            <person name="Costa L."/>
            <person name="Castellani M."/>
            <person name="Scott A."/>
            <person name="Toegelov H."/>
            <person name="Fuchs J."/>
            <person name="Mata-Sucre Y."/>
            <person name="Dias Y."/>
            <person name="Vanzela A.L.L."/>
            <person name="Huettel B."/>
            <person name="Almeida C.C.S."/>
            <person name="Simkova H."/>
            <person name="Souza G."/>
            <person name="Pedrosa-Harand A."/>
            <person name="Macas J."/>
            <person name="Mayer K.F.X."/>
            <person name="Houben A."/>
            <person name="Marques A."/>
        </authorList>
    </citation>
    <scope>NUCLEOTIDE SEQUENCE</scope>
    <source>
        <strain evidence="21">RhyBre1mFocal</strain>
    </source>
</reference>
<evidence type="ECO:0000256" key="10">
    <source>
        <dbReference type="ARBA" id="ARBA00022842"/>
    </source>
</evidence>
<dbReference type="SUPFAM" id="SSF56672">
    <property type="entry name" value="DNA/RNA polymerases"/>
    <property type="match status" value="1"/>
</dbReference>
<dbReference type="Gene3D" id="4.10.60.10">
    <property type="entry name" value="Zinc finger, CCHC-type"/>
    <property type="match status" value="1"/>
</dbReference>
<dbReference type="InterPro" id="IPR012337">
    <property type="entry name" value="RNaseH-like_sf"/>
</dbReference>
<keyword evidence="14" id="KW-0238">DNA-binding</keyword>
<dbReference type="SUPFAM" id="SSF50630">
    <property type="entry name" value="Acid proteases"/>
    <property type="match status" value="1"/>
</dbReference>
<evidence type="ECO:0000256" key="8">
    <source>
        <dbReference type="ARBA" id="ARBA00022759"/>
    </source>
</evidence>
<accession>A0A9Q0CF29</accession>
<dbReference type="GO" id="GO:0003887">
    <property type="term" value="F:DNA-directed DNA polymerase activity"/>
    <property type="evidence" value="ECO:0007669"/>
    <property type="project" value="UniProtKB-KW"/>
</dbReference>
<keyword evidence="6" id="KW-0479">Metal-binding</keyword>
<evidence type="ECO:0000256" key="6">
    <source>
        <dbReference type="ARBA" id="ARBA00022723"/>
    </source>
</evidence>
<dbReference type="FunFam" id="3.10.20.370:FF:000001">
    <property type="entry name" value="Retrovirus-related Pol polyprotein from transposon 17.6-like protein"/>
    <property type="match status" value="1"/>
</dbReference>
<dbReference type="InterPro" id="IPR005162">
    <property type="entry name" value="Retrotrans_gag_dom"/>
</dbReference>
<dbReference type="PANTHER" id="PTHR37984">
    <property type="entry name" value="PROTEIN CBG26694"/>
    <property type="match status" value="1"/>
</dbReference>
<organism evidence="21 22">
    <name type="scientific">Rhynchospora breviuscula</name>
    <dbReference type="NCBI Taxonomy" id="2022672"/>
    <lineage>
        <taxon>Eukaryota</taxon>
        <taxon>Viridiplantae</taxon>
        <taxon>Streptophyta</taxon>
        <taxon>Embryophyta</taxon>
        <taxon>Tracheophyta</taxon>
        <taxon>Spermatophyta</taxon>
        <taxon>Magnoliopsida</taxon>
        <taxon>Liliopsida</taxon>
        <taxon>Poales</taxon>
        <taxon>Cyperaceae</taxon>
        <taxon>Cyperoideae</taxon>
        <taxon>Rhynchosporeae</taxon>
        <taxon>Rhynchospora</taxon>
    </lineage>
</organism>
<keyword evidence="8" id="KW-0255">Endonuclease</keyword>
<dbReference type="InterPro" id="IPR036875">
    <property type="entry name" value="Znf_CCHC_sf"/>
</dbReference>
<evidence type="ECO:0000256" key="12">
    <source>
        <dbReference type="ARBA" id="ARBA00022918"/>
    </source>
</evidence>
<feature type="region of interest" description="Disordered" evidence="17">
    <location>
        <begin position="235"/>
        <end position="267"/>
    </location>
</feature>
<keyword evidence="2" id="KW-0645">Protease</keyword>
<evidence type="ECO:0000256" key="7">
    <source>
        <dbReference type="ARBA" id="ARBA00022750"/>
    </source>
</evidence>
<dbReference type="CDD" id="cd00303">
    <property type="entry name" value="retropepsin_like"/>
    <property type="match status" value="1"/>
</dbReference>
<keyword evidence="4" id="KW-0548">Nucleotidyltransferase</keyword>
<dbReference type="Pfam" id="PF00078">
    <property type="entry name" value="RVT_1"/>
    <property type="match status" value="1"/>
</dbReference>
<dbReference type="InterPro" id="IPR041588">
    <property type="entry name" value="Integrase_H2C2"/>
</dbReference>
<feature type="domain" description="Reverse transcriptase" evidence="19">
    <location>
        <begin position="610"/>
        <end position="789"/>
    </location>
</feature>
<dbReference type="CDD" id="cd09274">
    <property type="entry name" value="RNase_HI_RT_Ty3"/>
    <property type="match status" value="1"/>
</dbReference>
<evidence type="ECO:0000256" key="3">
    <source>
        <dbReference type="ARBA" id="ARBA00022679"/>
    </source>
</evidence>
<evidence type="ECO:0000256" key="11">
    <source>
        <dbReference type="ARBA" id="ARBA00022908"/>
    </source>
</evidence>
<keyword evidence="11" id="KW-0229">DNA integration</keyword>
<dbReference type="GO" id="GO:0003677">
    <property type="term" value="F:DNA binding"/>
    <property type="evidence" value="ECO:0007669"/>
    <property type="project" value="UniProtKB-KW"/>
</dbReference>
<evidence type="ECO:0000256" key="5">
    <source>
        <dbReference type="ARBA" id="ARBA00022722"/>
    </source>
</evidence>
<evidence type="ECO:0000256" key="13">
    <source>
        <dbReference type="ARBA" id="ARBA00022932"/>
    </source>
</evidence>
<dbReference type="InterPro" id="IPR001584">
    <property type="entry name" value="Integrase_cat-core"/>
</dbReference>
<dbReference type="GO" id="GO:0008270">
    <property type="term" value="F:zinc ion binding"/>
    <property type="evidence" value="ECO:0007669"/>
    <property type="project" value="UniProtKB-KW"/>
</dbReference>
<dbReference type="GO" id="GO:0006508">
    <property type="term" value="P:proteolysis"/>
    <property type="evidence" value="ECO:0007669"/>
    <property type="project" value="UniProtKB-KW"/>
</dbReference>
<keyword evidence="16" id="KW-0862">Zinc</keyword>
<dbReference type="InterPro" id="IPR056924">
    <property type="entry name" value="SH3_Tf2-1"/>
</dbReference>
<dbReference type="Gene3D" id="2.40.70.10">
    <property type="entry name" value="Acid Proteases"/>
    <property type="match status" value="1"/>
</dbReference>
<feature type="domain" description="Integrase catalytic" evidence="20">
    <location>
        <begin position="1170"/>
        <end position="1342"/>
    </location>
</feature>
<evidence type="ECO:0000256" key="9">
    <source>
        <dbReference type="ARBA" id="ARBA00022801"/>
    </source>
</evidence>
<dbReference type="SUPFAM" id="SSF53098">
    <property type="entry name" value="Ribonuclease H-like"/>
    <property type="match status" value="1"/>
</dbReference>
<keyword evidence="7" id="KW-0064">Aspartyl protease</keyword>
<dbReference type="InterPro" id="IPR050951">
    <property type="entry name" value="Retrovirus_Pol_polyprotein"/>
</dbReference>
<keyword evidence="9" id="KW-0378">Hydrolase</keyword>
<dbReference type="Pfam" id="PF24626">
    <property type="entry name" value="SH3_Tf2-1"/>
    <property type="match status" value="1"/>
</dbReference>
<dbReference type="CDD" id="cd01647">
    <property type="entry name" value="RT_LTR"/>
    <property type="match status" value="1"/>
</dbReference>
<feature type="compositionally biased region" description="Basic and acidic residues" evidence="17">
    <location>
        <begin position="249"/>
        <end position="261"/>
    </location>
</feature>
<sequence>MARGGASRGSSLDNTEDTNNDTTATGTQIGRDNIERMLQGLERIARVAGEADQRRNREGDNFFELYRSFSSLRPANFDGTGDFLAAENWLAEIKDKFTLVRAPEENKLELAVHFLEGHARFWWQQTKRRFDGDLENIPWQWFEQQFEGRYMDVMSREMLRQRFTNLKQGGNSVGEYNSKFENLMRYAPDIVNSEFRLRQQYLGGLNPRLAQLIDIPGVNNLPELMLRATTVETYDARIGQSGNPRSVRPRTEGGQRQEPPKRGSTIARADAGSSLELWCRRCERPHAEAECRKLNGLCYNCSESGHFARECPHPDRRGVAGYFGGNTGRGTIQQAGGRGFNTFPRGGRVGGRAGGRVGMHSHCCYTHGDHEEVTEGPTETTKVSTEVMAGTLELSGYPAFVLVDTGCSHSVLSRNWVEMYQVPTKSTGRVLQIGTPTNQFTIEELRCPGLLVKVAGRELPVDPIVAEAGRYDLMLGLEWLVRHGVVVNCPRRILTFKKDESPSFTLRFRLLGDKYPTISAMQARRLLEAGCDAFLISVNQHNSEVPDLSRVPVASDFVDVFPEELPGLPPERDLEFYIEVAPGIAPIARAPYRMAPAELKELKTQLEELLKLGFIRPSTSPWGAPVLFVKKKDGSMRLCVDYRELNKVTVKNRYPLPRIDDLFDQLQGSSVYSKIDLRSGYHQLRIRDKDIEKSAFRTRYGHYEFLVMPFGLTNAPAAFMDLMNRVFQDALDTYVIVFIDDILVYSKSHEEHTEHLQAVLQRLREHQLFAKFSKCEFWMDQVKFLGHVISGKGIAVDSDKVKAIVEWEAPKNVSDIRSFLGLAGYYRRFVSGYSQIARPMTQLLHKGTPFKWSEKQDKSFQELKNRLVSAPVLTLPLPDKDYTVYTDASRNGLGCVLMQEDHVIAYGSRQLRTHEQNYPTHDLELAAVIFALKIWRHYLYGSKCRIFTDHQSLKYVFTQKELNLRQRRWLELMKDYDLDIQYLAGKANVVADALSRKRRANLAEVVTQEESLIKEMRQMNLGVGISSEGCHEKARLSDNKGSVRNTEANALIVLTAMVVQPDLRARIRMAIDADPKCKKFQEHARTNETSRFKLNDEGLLCFDDRVCVPENTELRKEILSEAHESGYTIHPGEVKMYKDLRRYFWWPNMKKDVSEFVAKCMVCQQVKADRKKIPGLLYPNSRAQEKFQIITMDFVTGLPRTVKRYEAIWVIVDTLTKIAHFIPLKAEVSGRELAELFFRYQIKYHGCPETIISDRDTRFTSHFWKSFQESMGTKLNFSTAHHPQTDGQSERTIQTLEDMLRACALSFGGSWADHLHMAEFAYNNSYHASLGTSPSEAYCGHAWRTPLWWKPSGTYVPTGPEMVLDCAEKTQIILTRLAAARDRQKKYADTRRRALEFEVGSRVWLKVSPRRGIRRFGVAGKLSPRYVGPFPILNRIGPLAYKLKLPEALERVHPVFHVSQLRQYIPDSSHVIDHSGLSLDESLTYEEVPMQILDSKELKLRNKTIRQVLVQWGRHSAREATWELESTIREKYPDLFNAPGEEVLLSDSQLRPEEDVVLGVVIVAMKVAFAVQLVNVTVKFLEAVVVAVTVDAQVMSPPSAVGSKKLIVRCHPIHVVDFYVRDIQPHITDAQRTRLNGTSQTHLFEMSNAYISNPVVSKILECFNIYTKKFDVGDISLPFTVSDVGLSLGLKAEGTYIHEVDETGKAKKNGDSSSPLYREYFGGKTKVYYRDVEDGILEVVGNDEKVDDFVSLMLLFLFSLHLLPTSHGRVNLKFLPIVEDLDKILEYDWATLVHSTIVK</sequence>
<dbReference type="SUPFAM" id="SSF57756">
    <property type="entry name" value="Retrovirus zinc finger-like domains"/>
    <property type="match status" value="1"/>
</dbReference>
<dbReference type="InterPro" id="IPR043128">
    <property type="entry name" value="Rev_trsase/Diguanyl_cyclase"/>
</dbReference>
<dbReference type="Proteomes" id="UP001151287">
    <property type="component" value="Unassembled WGS sequence"/>
</dbReference>
<dbReference type="EC" id="2.7.7.49" evidence="1"/>
<keyword evidence="5" id="KW-0540">Nuclease</keyword>
<keyword evidence="22" id="KW-1185">Reference proteome</keyword>
<dbReference type="Pfam" id="PF00098">
    <property type="entry name" value="zf-CCHC"/>
    <property type="match status" value="1"/>
</dbReference>
<dbReference type="Gene3D" id="3.10.10.10">
    <property type="entry name" value="HIV Type 1 Reverse Transcriptase, subunit A, domain 1"/>
    <property type="match status" value="1"/>
</dbReference>
<evidence type="ECO:0000313" key="22">
    <source>
        <dbReference type="Proteomes" id="UP001151287"/>
    </source>
</evidence>
<name>A0A9Q0CF29_9POAL</name>
<proteinExistence type="predicted"/>
<dbReference type="InterPro" id="IPR001878">
    <property type="entry name" value="Znf_CCHC"/>
</dbReference>
<keyword evidence="10" id="KW-0460">Magnesium</keyword>
<evidence type="ECO:0000256" key="14">
    <source>
        <dbReference type="ARBA" id="ARBA00023125"/>
    </source>
</evidence>
<keyword evidence="16" id="KW-0863">Zinc-finger</keyword>
<dbReference type="Pfam" id="PF03732">
    <property type="entry name" value="Retrotrans_gag"/>
    <property type="match status" value="1"/>
</dbReference>
<dbReference type="InterPro" id="IPR021109">
    <property type="entry name" value="Peptidase_aspartic_dom_sf"/>
</dbReference>
<keyword evidence="3" id="KW-0808">Transferase</keyword>
<evidence type="ECO:0000256" key="1">
    <source>
        <dbReference type="ARBA" id="ARBA00012493"/>
    </source>
</evidence>
<dbReference type="OrthoDB" id="784813at2759"/>
<evidence type="ECO:0000256" key="4">
    <source>
        <dbReference type="ARBA" id="ARBA00022695"/>
    </source>
</evidence>
<keyword evidence="15" id="KW-0233">DNA recombination</keyword>
<keyword evidence="13" id="KW-0239">DNA-directed DNA polymerase</keyword>
<dbReference type="FunFam" id="3.30.70.270:FF:000020">
    <property type="entry name" value="Transposon Tf2-6 polyprotein-like Protein"/>
    <property type="match status" value="1"/>
</dbReference>
<comment type="caution">
    <text evidence="21">The sequence shown here is derived from an EMBL/GenBank/DDBJ whole genome shotgun (WGS) entry which is preliminary data.</text>
</comment>
<evidence type="ECO:0000256" key="15">
    <source>
        <dbReference type="ARBA" id="ARBA00023172"/>
    </source>
</evidence>
<dbReference type="GO" id="GO:0004519">
    <property type="term" value="F:endonuclease activity"/>
    <property type="evidence" value="ECO:0007669"/>
    <property type="project" value="UniProtKB-KW"/>
</dbReference>
<protein>
    <recommendedName>
        <fullName evidence="1">RNA-directed DNA polymerase</fullName>
        <ecNumber evidence="1">2.7.7.49</ecNumber>
    </recommendedName>
</protein>
<dbReference type="PROSITE" id="PS50878">
    <property type="entry name" value="RT_POL"/>
    <property type="match status" value="1"/>
</dbReference>